<dbReference type="InterPro" id="IPR023780">
    <property type="entry name" value="Chromo_domain"/>
</dbReference>
<feature type="compositionally biased region" description="Basic residues" evidence="3">
    <location>
        <begin position="181"/>
        <end position="191"/>
    </location>
</feature>
<dbReference type="EMBL" id="JARYMX010000003">
    <property type="protein sequence ID" value="KAJ9558277.1"/>
    <property type="molecule type" value="Genomic_DNA"/>
</dbReference>
<dbReference type="GO" id="GO:0031507">
    <property type="term" value="P:heterochromatin formation"/>
    <property type="evidence" value="ECO:0007669"/>
    <property type="project" value="InterPro"/>
</dbReference>
<evidence type="ECO:0000313" key="5">
    <source>
        <dbReference type="EMBL" id="KAJ9558277.1"/>
    </source>
</evidence>
<dbReference type="Gene3D" id="2.40.50.40">
    <property type="match status" value="1"/>
</dbReference>
<dbReference type="InterPro" id="IPR023779">
    <property type="entry name" value="Chromodomain_CS"/>
</dbReference>
<evidence type="ECO:0000259" key="4">
    <source>
        <dbReference type="PROSITE" id="PS50013"/>
    </source>
</evidence>
<dbReference type="Pfam" id="PF00385">
    <property type="entry name" value="Chromo"/>
    <property type="match status" value="1"/>
</dbReference>
<dbReference type="CDD" id="cd00024">
    <property type="entry name" value="CD_CSD"/>
    <property type="match status" value="1"/>
</dbReference>
<dbReference type="AlphaFoldDB" id="A0AA38WEF2"/>
<evidence type="ECO:0000256" key="2">
    <source>
        <dbReference type="ARBA" id="ARBA00023242"/>
    </source>
</evidence>
<name>A0AA38WEF2_9ASTR</name>
<dbReference type="Proteomes" id="UP001172457">
    <property type="component" value="Chromosome 3"/>
</dbReference>
<feature type="region of interest" description="Disordered" evidence="3">
    <location>
        <begin position="1"/>
        <end position="79"/>
    </location>
</feature>
<feature type="compositionally biased region" description="Low complexity" evidence="3">
    <location>
        <begin position="264"/>
        <end position="293"/>
    </location>
</feature>
<protein>
    <recommendedName>
        <fullName evidence="4">Chromo domain-containing protein</fullName>
    </recommendedName>
</protein>
<reference evidence="5" key="1">
    <citation type="submission" date="2023-03" db="EMBL/GenBank/DDBJ databases">
        <title>Chromosome-scale reference genome and RAD-based genetic map of yellow starthistle (Centaurea solstitialis) reveal putative structural variation and QTLs associated with invader traits.</title>
        <authorList>
            <person name="Reatini B."/>
            <person name="Cang F.A."/>
            <person name="Jiang Q."/>
            <person name="Mckibben M.T.W."/>
            <person name="Barker M.S."/>
            <person name="Rieseberg L.H."/>
            <person name="Dlugosch K.M."/>
        </authorList>
    </citation>
    <scope>NUCLEOTIDE SEQUENCE</scope>
    <source>
        <strain evidence="5">CAN-66</strain>
        <tissue evidence="5">Leaf</tissue>
    </source>
</reference>
<keyword evidence="2" id="KW-0539">Nucleus</keyword>
<comment type="caution">
    <text evidence="5">The sequence shown here is derived from an EMBL/GenBank/DDBJ whole genome shotgun (WGS) entry which is preliminary data.</text>
</comment>
<feature type="region of interest" description="Disordered" evidence="3">
    <location>
        <begin position="181"/>
        <end position="345"/>
    </location>
</feature>
<feature type="compositionally biased region" description="Acidic residues" evidence="3">
    <location>
        <begin position="46"/>
        <end position="62"/>
    </location>
</feature>
<dbReference type="InterPro" id="IPR008251">
    <property type="entry name" value="Chromo_shadow_dom"/>
</dbReference>
<dbReference type="PROSITE" id="PS50013">
    <property type="entry name" value="CHROMO_2"/>
    <property type="match status" value="1"/>
</dbReference>
<gene>
    <name evidence="5" type="ORF">OSB04_012891</name>
</gene>
<sequence>MDTSSRPTAINTITSHLPPPPPPQNPVQNAIGDQRNHQQQQAMMNEGEEDAVNEFDEEEGEDYDHSGGEEEEEERPQLAEGFYEIEAVRKKRIRKPDLFVDFVAFEFVFCDWPPGGGGLLGGKQGKPQYLIKWRGWPESTNTWEPVENLLSCPDVIEAFEERFSFYHSLFFFGINLRSKKQRSNRKGKRKQSVGPTPTPQSKKKQKQQSEEGSPAPSFDIPGPTPTPPQSKKKQKQQSGEGSPPPSYDIPTVKLTIIEEPEPEPSSVPSVPDANFSNGTENNLGDTGNNGTTNPSTEPRVASSSNQDSLSEFAIHIQEDRPTEGVVSPAEVSPADGNGTEPVRVGPIVGSRRRKSCAVKRFKKEPNLALRNDARGNTTSDVGGGGVVAQDGIKNTNGLESDNIIDAPTSVAAVTKIIKPVEYSTSIDNDTEEVSVSFLVRRSDGEEVVVDNKYLKENNPILLINFYEHHLQNARFFE</sequence>
<dbReference type="GO" id="GO:0000792">
    <property type="term" value="C:heterochromatin"/>
    <property type="evidence" value="ECO:0007669"/>
    <property type="project" value="UniProtKB-ARBA"/>
</dbReference>
<comment type="subcellular location">
    <subcellularLocation>
        <location evidence="1">Nucleus</location>
    </subcellularLocation>
</comment>
<dbReference type="GO" id="GO:0005634">
    <property type="term" value="C:nucleus"/>
    <property type="evidence" value="ECO:0007669"/>
    <property type="project" value="UniProtKB-SubCell"/>
</dbReference>
<feature type="compositionally biased region" description="Polar residues" evidence="3">
    <location>
        <begin position="1"/>
        <end position="15"/>
    </location>
</feature>
<organism evidence="5 6">
    <name type="scientific">Centaurea solstitialis</name>
    <name type="common">yellow star-thistle</name>
    <dbReference type="NCBI Taxonomy" id="347529"/>
    <lineage>
        <taxon>Eukaryota</taxon>
        <taxon>Viridiplantae</taxon>
        <taxon>Streptophyta</taxon>
        <taxon>Embryophyta</taxon>
        <taxon>Tracheophyta</taxon>
        <taxon>Spermatophyta</taxon>
        <taxon>Magnoliopsida</taxon>
        <taxon>eudicotyledons</taxon>
        <taxon>Gunneridae</taxon>
        <taxon>Pentapetalae</taxon>
        <taxon>asterids</taxon>
        <taxon>campanulids</taxon>
        <taxon>Asterales</taxon>
        <taxon>Asteraceae</taxon>
        <taxon>Carduoideae</taxon>
        <taxon>Cardueae</taxon>
        <taxon>Centaureinae</taxon>
        <taxon>Centaurea</taxon>
    </lineage>
</organism>
<dbReference type="InterPro" id="IPR000953">
    <property type="entry name" value="Chromo/chromo_shadow_dom"/>
</dbReference>
<dbReference type="InterPro" id="IPR016197">
    <property type="entry name" value="Chromo-like_dom_sf"/>
</dbReference>
<evidence type="ECO:0000313" key="6">
    <source>
        <dbReference type="Proteomes" id="UP001172457"/>
    </source>
</evidence>
<evidence type="ECO:0000256" key="3">
    <source>
        <dbReference type="SAM" id="MobiDB-lite"/>
    </source>
</evidence>
<accession>A0AA38WEF2</accession>
<proteinExistence type="predicted"/>
<evidence type="ECO:0000256" key="1">
    <source>
        <dbReference type="ARBA" id="ARBA00004123"/>
    </source>
</evidence>
<keyword evidence="6" id="KW-1185">Reference proteome</keyword>
<dbReference type="SUPFAM" id="SSF54160">
    <property type="entry name" value="Chromo domain-like"/>
    <property type="match status" value="1"/>
</dbReference>
<feature type="domain" description="Chromo" evidence="4">
    <location>
        <begin position="83"/>
        <end position="162"/>
    </location>
</feature>
<dbReference type="PROSITE" id="PS00598">
    <property type="entry name" value="CHROMO_1"/>
    <property type="match status" value="1"/>
</dbReference>
<dbReference type="PANTHER" id="PTHR47240:SF2">
    <property type="entry name" value="CHROMO DOMAIN-CONTAINING PROTEIN LHP1"/>
    <property type="match status" value="1"/>
</dbReference>
<dbReference type="PANTHER" id="PTHR47240">
    <property type="entry name" value="CHROMO DOMAIN-CONTAINING PROTEIN LHP1"/>
    <property type="match status" value="1"/>
</dbReference>
<dbReference type="SMART" id="SM00298">
    <property type="entry name" value="CHROMO"/>
    <property type="match status" value="1"/>
</dbReference>
<dbReference type="InterPro" id="IPR044251">
    <property type="entry name" value="LHP1-like"/>
</dbReference>
<dbReference type="SMART" id="SM00300">
    <property type="entry name" value="ChSh"/>
    <property type="match status" value="1"/>
</dbReference>